<name>A0A444RQQ1_VERDA</name>
<dbReference type="Proteomes" id="UP000288725">
    <property type="component" value="Chromosome 5"/>
</dbReference>
<dbReference type="PANTHER" id="PTHR48182">
    <property type="entry name" value="PROTEIN SERAC1"/>
    <property type="match status" value="1"/>
</dbReference>
<dbReference type="AlphaFoldDB" id="A0A444RQQ1"/>
<evidence type="ECO:0000313" key="8">
    <source>
        <dbReference type="Proteomes" id="UP000288725"/>
    </source>
</evidence>
<evidence type="ECO:0000256" key="3">
    <source>
        <dbReference type="ARBA" id="ARBA00004370"/>
    </source>
</evidence>
<organism evidence="7 8">
    <name type="scientific">Verticillium dahliae</name>
    <name type="common">Verticillium wilt</name>
    <dbReference type="NCBI Taxonomy" id="27337"/>
    <lineage>
        <taxon>Eukaryota</taxon>
        <taxon>Fungi</taxon>
        <taxon>Dikarya</taxon>
        <taxon>Ascomycota</taxon>
        <taxon>Pezizomycotina</taxon>
        <taxon>Sordariomycetes</taxon>
        <taxon>Hypocreomycetidae</taxon>
        <taxon>Glomerellales</taxon>
        <taxon>Plectosphaerellaceae</taxon>
        <taxon>Verticillium</taxon>
    </lineage>
</organism>
<evidence type="ECO:0000256" key="1">
    <source>
        <dbReference type="ARBA" id="ARBA00004173"/>
    </source>
</evidence>
<dbReference type="InterPro" id="IPR029058">
    <property type="entry name" value="AB_hydrolase_fold"/>
</dbReference>
<evidence type="ECO:0008006" key="9">
    <source>
        <dbReference type="Google" id="ProtNLM"/>
    </source>
</evidence>
<keyword evidence="6" id="KW-0472">Membrane</keyword>
<dbReference type="SUPFAM" id="SSF53474">
    <property type="entry name" value="alpha/beta-Hydrolases"/>
    <property type="match status" value="1"/>
</dbReference>
<keyword evidence="5" id="KW-0496">Mitochondrion</keyword>
<dbReference type="EMBL" id="RSDZ01000103">
    <property type="protein sequence ID" value="RXG43502.1"/>
    <property type="molecule type" value="Genomic_DNA"/>
</dbReference>
<dbReference type="PANTHER" id="PTHR48182:SF2">
    <property type="entry name" value="PROTEIN SERAC1"/>
    <property type="match status" value="1"/>
</dbReference>
<evidence type="ECO:0000313" key="7">
    <source>
        <dbReference type="EMBL" id="RXG43502.1"/>
    </source>
</evidence>
<evidence type="ECO:0000256" key="6">
    <source>
        <dbReference type="ARBA" id="ARBA00023136"/>
    </source>
</evidence>
<gene>
    <name evidence="7" type="ORF">VDGE_30061</name>
</gene>
<dbReference type="GO" id="GO:0016020">
    <property type="term" value="C:membrane"/>
    <property type="evidence" value="ECO:0007669"/>
    <property type="project" value="UniProtKB-SubCell"/>
</dbReference>
<sequence>MKRFLSRMKSTERHSAVTGYEQTSQPFWPSDFLPNDYSEARIMVFGYNTVIQDLLQELWRKKPPRRPVIFVTHSLGGILLKETLALCSSSPYPAATDFLNNIVGIVFIGTPHRGSWTANVGEISRKLASFVLMDTNARILYSLCLKNSDLERCQDAFSALWLKFGQSMMSKVVPDVSSCLGDTRERAEVLDGDHRPICGFSSCSDPNYQNLAAELIEIYDGIVHKVHVWPFDRTASQMTPQDTDPSPKTPIFNIAQKATLNFYAFPEMHFRRLSIDEPVQNTSSNTCALINKMHL</sequence>
<comment type="caution">
    <text evidence="7">The sequence shown here is derived from an EMBL/GenBank/DDBJ whole genome shotgun (WGS) entry which is preliminary data.</text>
</comment>
<dbReference type="GO" id="GO:0005739">
    <property type="term" value="C:mitochondrion"/>
    <property type="evidence" value="ECO:0007669"/>
    <property type="project" value="UniProtKB-SubCell"/>
</dbReference>
<evidence type="ECO:0000256" key="2">
    <source>
        <dbReference type="ARBA" id="ARBA00004240"/>
    </source>
</evidence>
<proteinExistence type="predicted"/>
<evidence type="ECO:0000256" key="5">
    <source>
        <dbReference type="ARBA" id="ARBA00023128"/>
    </source>
</evidence>
<reference evidence="7 8" key="1">
    <citation type="submission" date="2018-12" db="EMBL/GenBank/DDBJ databases">
        <title>Genome of Verticillium dahliae isolate Getta Getta.</title>
        <authorList>
            <person name="Gardiner D.M."/>
        </authorList>
    </citation>
    <scope>NUCLEOTIDE SEQUENCE [LARGE SCALE GENOMIC DNA]</scope>
    <source>
        <strain evidence="7 8">Getta Getta</strain>
    </source>
</reference>
<dbReference type="Gene3D" id="3.40.50.1820">
    <property type="entry name" value="alpha/beta hydrolase"/>
    <property type="match status" value="1"/>
</dbReference>
<accession>A0A444RQQ1</accession>
<keyword evidence="4" id="KW-0256">Endoplasmic reticulum</keyword>
<dbReference type="GO" id="GO:0005783">
    <property type="term" value="C:endoplasmic reticulum"/>
    <property type="evidence" value="ECO:0007669"/>
    <property type="project" value="UniProtKB-SubCell"/>
</dbReference>
<protein>
    <recommendedName>
        <fullName evidence="9">DUF676 domain-containing protein</fullName>
    </recommendedName>
</protein>
<dbReference type="InterPro" id="IPR052374">
    <property type="entry name" value="SERAC1"/>
</dbReference>
<evidence type="ECO:0000256" key="4">
    <source>
        <dbReference type="ARBA" id="ARBA00022824"/>
    </source>
</evidence>
<comment type="subcellular location">
    <subcellularLocation>
        <location evidence="2">Endoplasmic reticulum</location>
    </subcellularLocation>
    <subcellularLocation>
        <location evidence="3">Membrane</location>
    </subcellularLocation>
    <subcellularLocation>
        <location evidence="1">Mitochondrion</location>
    </subcellularLocation>
</comment>